<feature type="region of interest" description="Disordered" evidence="1">
    <location>
        <begin position="1"/>
        <end position="22"/>
    </location>
</feature>
<dbReference type="eggNOG" id="ENOG5032H8N">
    <property type="taxonomic scope" value="Bacteria"/>
</dbReference>
<reference evidence="2 3" key="1">
    <citation type="journal article" date="2012" name="J. Bacteriol.">
        <title>Complete genome sequence of Nocardia brasiliensis HUJEG-1.</title>
        <authorList>
            <person name="Vera-Cabrera L."/>
            <person name="Ortiz-Lopez R."/>
            <person name="Elizondo-Gonzalez R."/>
            <person name="Perez-Maya A.A."/>
            <person name="Ocampo-Candiani J."/>
        </authorList>
    </citation>
    <scope>NUCLEOTIDE SEQUENCE [LARGE SCALE GENOMIC DNA]</scope>
    <source>
        <strain evidence="3">ATCC 700358</strain>
    </source>
</reference>
<dbReference type="EMBL" id="CP003876">
    <property type="protein sequence ID" value="AFU05792.1"/>
    <property type="molecule type" value="Genomic_DNA"/>
</dbReference>
<sequence>MQFSQVKCAAPDRQNAGGAGIAPRRTELTPWNQSAADLPTAPQLKGVRTMSITATAWLITSDVVHEAAFRVDLPEADRGTWVLSFLPTKRRLSRDQAVTGMALAEMIVLGRSHAGGPLDAEIAHLHATELGMTLHDVMSLLALRAPDGSPPQPPADRHNSAAALAHGATSFAA</sequence>
<proteinExistence type="predicted"/>
<dbReference type="Proteomes" id="UP000006304">
    <property type="component" value="Chromosome"/>
</dbReference>
<protein>
    <submittedName>
        <fullName evidence="2">Uncharacterized protein</fullName>
    </submittedName>
</protein>
<accession>K0F7W7</accession>
<organism evidence="2 3">
    <name type="scientific">Nocardia brasiliensis (strain ATCC 700358 / HUJEG-1)</name>
    <dbReference type="NCBI Taxonomy" id="1133849"/>
    <lineage>
        <taxon>Bacteria</taxon>
        <taxon>Bacillati</taxon>
        <taxon>Actinomycetota</taxon>
        <taxon>Actinomycetes</taxon>
        <taxon>Mycobacteriales</taxon>
        <taxon>Nocardiaceae</taxon>
        <taxon>Nocardia</taxon>
    </lineage>
</organism>
<gene>
    <name evidence="2" type="ORF">O3I_039225</name>
</gene>
<name>K0F7W7_NOCB7</name>
<evidence type="ECO:0000313" key="3">
    <source>
        <dbReference type="Proteomes" id="UP000006304"/>
    </source>
</evidence>
<dbReference type="KEGG" id="nbr:O3I_039225"/>
<dbReference type="AlphaFoldDB" id="K0F7W7"/>
<keyword evidence="3" id="KW-1185">Reference proteome</keyword>
<dbReference type="HOGENOM" id="CLU_1546035_0_0_11"/>
<evidence type="ECO:0000313" key="2">
    <source>
        <dbReference type="EMBL" id="AFU05792.1"/>
    </source>
</evidence>
<evidence type="ECO:0000256" key="1">
    <source>
        <dbReference type="SAM" id="MobiDB-lite"/>
    </source>
</evidence>